<name>X1B8F5_9ZZZZ</name>
<protein>
    <submittedName>
        <fullName evidence="1">Uncharacterized protein</fullName>
    </submittedName>
</protein>
<dbReference type="AlphaFoldDB" id="X1B8F5"/>
<reference evidence="1" key="1">
    <citation type="journal article" date="2014" name="Front. Microbiol.">
        <title>High frequency of phylogenetically diverse reductive dehalogenase-homologous genes in deep subseafloor sedimentary metagenomes.</title>
        <authorList>
            <person name="Kawai M."/>
            <person name="Futagami T."/>
            <person name="Toyoda A."/>
            <person name="Takaki Y."/>
            <person name="Nishi S."/>
            <person name="Hori S."/>
            <person name="Arai W."/>
            <person name="Tsubouchi T."/>
            <person name="Morono Y."/>
            <person name="Uchiyama I."/>
            <person name="Ito T."/>
            <person name="Fujiyama A."/>
            <person name="Inagaki F."/>
            <person name="Takami H."/>
        </authorList>
    </citation>
    <scope>NUCLEOTIDE SEQUENCE</scope>
    <source>
        <strain evidence="1">Expedition CK06-06</strain>
    </source>
</reference>
<comment type="caution">
    <text evidence="1">The sequence shown here is derived from an EMBL/GenBank/DDBJ whole genome shotgun (WGS) entry which is preliminary data.</text>
</comment>
<sequence length="83" mass="9836">MIRGSNTKNSLQELELILSEMRNSNFDYDGVDPETAQSEVREDIEELMQEKKVRDCNTFDGEHMWINSKRFGCMYCLYCEKEI</sequence>
<evidence type="ECO:0000313" key="1">
    <source>
        <dbReference type="EMBL" id="GAG77577.1"/>
    </source>
</evidence>
<proteinExistence type="predicted"/>
<organism evidence="1">
    <name type="scientific">marine sediment metagenome</name>
    <dbReference type="NCBI Taxonomy" id="412755"/>
    <lineage>
        <taxon>unclassified sequences</taxon>
        <taxon>metagenomes</taxon>
        <taxon>ecological metagenomes</taxon>
    </lineage>
</organism>
<gene>
    <name evidence="1" type="ORF">S01H4_35295</name>
</gene>
<accession>X1B8F5</accession>
<dbReference type="EMBL" id="BART01018749">
    <property type="protein sequence ID" value="GAG77577.1"/>
    <property type="molecule type" value="Genomic_DNA"/>
</dbReference>